<evidence type="ECO:0000313" key="3">
    <source>
        <dbReference type="Proteomes" id="UP000245790"/>
    </source>
</evidence>
<reference evidence="2 3" key="1">
    <citation type="submission" date="2018-05" db="EMBL/GenBank/DDBJ databases">
        <title>Genomic Encyclopedia of Type Strains, Phase IV (KMG-IV): sequencing the most valuable type-strain genomes for metagenomic binning, comparative biology and taxonomic classification.</title>
        <authorList>
            <person name="Goeker M."/>
        </authorList>
    </citation>
    <scope>NUCLEOTIDE SEQUENCE [LARGE SCALE GENOMIC DNA]</scope>
    <source>
        <strain evidence="2 3">DSM 25350</strain>
    </source>
</reference>
<name>A0A316FTE5_9GAMM</name>
<dbReference type="RefSeq" id="WP_109763238.1">
    <property type="nucleotide sequence ID" value="NZ_QGGU01000005.1"/>
</dbReference>
<gene>
    <name evidence="2" type="ORF">C8D97_105165</name>
</gene>
<feature type="transmembrane region" description="Helical" evidence="1">
    <location>
        <begin position="134"/>
        <end position="156"/>
    </location>
</feature>
<feature type="transmembrane region" description="Helical" evidence="1">
    <location>
        <begin position="421"/>
        <end position="438"/>
    </location>
</feature>
<feature type="transmembrane region" description="Helical" evidence="1">
    <location>
        <begin position="444"/>
        <end position="463"/>
    </location>
</feature>
<proteinExistence type="predicted"/>
<keyword evidence="1" id="KW-1133">Transmembrane helix</keyword>
<dbReference type="PANTHER" id="PTHR34219">
    <property type="entry name" value="IRON-REGULATED INNER MEMBRANE PROTEIN-RELATED"/>
    <property type="match status" value="1"/>
</dbReference>
<accession>A0A316FTE5</accession>
<dbReference type="InterPro" id="IPR005625">
    <property type="entry name" value="PepSY-ass_TM"/>
</dbReference>
<dbReference type="OrthoDB" id="9776609at2"/>
<keyword evidence="3" id="KW-1185">Reference proteome</keyword>
<dbReference type="AlphaFoldDB" id="A0A316FTE5"/>
<dbReference type="Proteomes" id="UP000245790">
    <property type="component" value="Unassembled WGS sequence"/>
</dbReference>
<keyword evidence="1" id="KW-0812">Transmembrane</keyword>
<dbReference type="EMBL" id="QGGU01000005">
    <property type="protein sequence ID" value="PWK51849.1"/>
    <property type="molecule type" value="Genomic_DNA"/>
</dbReference>
<feature type="transmembrane region" description="Helical" evidence="1">
    <location>
        <begin position="191"/>
        <end position="217"/>
    </location>
</feature>
<dbReference type="Pfam" id="PF03929">
    <property type="entry name" value="PepSY_TM"/>
    <property type="match status" value="1"/>
</dbReference>
<evidence type="ECO:0000313" key="2">
    <source>
        <dbReference type="EMBL" id="PWK51849.1"/>
    </source>
</evidence>
<feature type="transmembrane region" description="Helical" evidence="1">
    <location>
        <begin position="366"/>
        <end position="386"/>
    </location>
</feature>
<organism evidence="2 3">
    <name type="scientific">Pleionea mediterranea</name>
    <dbReference type="NCBI Taxonomy" id="523701"/>
    <lineage>
        <taxon>Bacteria</taxon>
        <taxon>Pseudomonadati</taxon>
        <taxon>Pseudomonadota</taxon>
        <taxon>Gammaproteobacteria</taxon>
        <taxon>Oceanospirillales</taxon>
        <taxon>Pleioneaceae</taxon>
        <taxon>Pleionea</taxon>
    </lineage>
</organism>
<dbReference type="PANTHER" id="PTHR34219:SF3">
    <property type="entry name" value="BLL7967 PROTEIN"/>
    <property type="match status" value="1"/>
</dbReference>
<feature type="transmembrane region" description="Helical" evidence="1">
    <location>
        <begin position="21"/>
        <end position="40"/>
    </location>
</feature>
<comment type="caution">
    <text evidence="2">The sequence shown here is derived from an EMBL/GenBank/DDBJ whole genome shotgun (WGS) entry which is preliminary data.</text>
</comment>
<feature type="transmembrane region" description="Helical" evidence="1">
    <location>
        <begin position="333"/>
        <end position="354"/>
    </location>
</feature>
<evidence type="ECO:0000256" key="1">
    <source>
        <dbReference type="SAM" id="Phobius"/>
    </source>
</evidence>
<keyword evidence="1" id="KW-0472">Membrane</keyword>
<sequence length="483" mass="54125">MDKSNNSWVKRSLASHSWLGLFVAAVMFLICLTGSFVVLFEEFERWEQPNVEEYLNYSPEQIETAVDEFLLRVEQVPKSLYVVLPTKEVPRIHIAGDGQEWFVNRDGRLSDAPVEGWTHFLKEMHINLHLPQTFGIIVVGIFGAMLCGLIVSGIIAHPRIFKDAFIWRRNKSERLNQVDLHNRLSVWGTPFYLMIGLTGAFIGLVSIFIAASAGVFFNNDRDAVVNAVYGAEPKVNQSQQTINYSKAFENLQQYAPNATPIYLVIQNKGTDHQFLEVAATLPGRFIYSELYQLRSNGEVISHQGMSDGAAGRQVAYSVYRLHFGHFAGFPVKVLYVALGLCLTVICASGVNIWLSRRKHQNFINDLWVAMVWGSPLALASSMFSIFTSVPALAVFLVTLTLTAITALMIKNAITSKRMFQLTTGMVLLIVALLHWQTFGFNHPLPVVHGINVTLVLVGLFLLWQARLSFKTSKAELVEVRSEG</sequence>
<protein>
    <submittedName>
        <fullName evidence="2">Putative iron-regulated membrane protein</fullName>
    </submittedName>
</protein>